<evidence type="ECO:0000256" key="1">
    <source>
        <dbReference type="SAM" id="Phobius"/>
    </source>
</evidence>
<keyword evidence="1" id="KW-0812">Transmembrane</keyword>
<evidence type="ECO:0000313" key="2">
    <source>
        <dbReference type="EMBL" id="GFR81942.1"/>
    </source>
</evidence>
<protein>
    <recommendedName>
        <fullName evidence="4">G-protein coupled receptors family 1 profile domain-containing protein</fullName>
    </recommendedName>
</protein>
<accession>A0AAV4G8H7</accession>
<name>A0AAV4G8H7_9GAST</name>
<dbReference type="EMBL" id="BMAT01004862">
    <property type="protein sequence ID" value="GFR81942.1"/>
    <property type="molecule type" value="Genomic_DNA"/>
</dbReference>
<dbReference type="Proteomes" id="UP000762676">
    <property type="component" value="Unassembled WGS sequence"/>
</dbReference>
<feature type="transmembrane region" description="Helical" evidence="1">
    <location>
        <begin position="46"/>
        <end position="73"/>
    </location>
</feature>
<keyword evidence="3" id="KW-1185">Reference proteome</keyword>
<organism evidence="2 3">
    <name type="scientific">Elysia marginata</name>
    <dbReference type="NCBI Taxonomy" id="1093978"/>
    <lineage>
        <taxon>Eukaryota</taxon>
        <taxon>Metazoa</taxon>
        <taxon>Spiralia</taxon>
        <taxon>Lophotrochozoa</taxon>
        <taxon>Mollusca</taxon>
        <taxon>Gastropoda</taxon>
        <taxon>Heterobranchia</taxon>
        <taxon>Euthyneura</taxon>
        <taxon>Panpulmonata</taxon>
        <taxon>Sacoglossa</taxon>
        <taxon>Placobranchoidea</taxon>
        <taxon>Plakobranchidae</taxon>
        <taxon>Elysia</taxon>
    </lineage>
</organism>
<reference evidence="2 3" key="1">
    <citation type="journal article" date="2021" name="Elife">
        <title>Chloroplast acquisition without the gene transfer in kleptoplastic sea slugs, Plakobranchus ocellatus.</title>
        <authorList>
            <person name="Maeda T."/>
            <person name="Takahashi S."/>
            <person name="Yoshida T."/>
            <person name="Shimamura S."/>
            <person name="Takaki Y."/>
            <person name="Nagai Y."/>
            <person name="Toyoda A."/>
            <person name="Suzuki Y."/>
            <person name="Arimoto A."/>
            <person name="Ishii H."/>
            <person name="Satoh N."/>
            <person name="Nishiyama T."/>
            <person name="Hasebe M."/>
            <person name="Maruyama T."/>
            <person name="Minagawa J."/>
            <person name="Obokata J."/>
            <person name="Shigenobu S."/>
        </authorList>
    </citation>
    <scope>NUCLEOTIDE SEQUENCE [LARGE SCALE GENOMIC DNA]</scope>
</reference>
<comment type="caution">
    <text evidence="2">The sequence shown here is derived from an EMBL/GenBank/DDBJ whole genome shotgun (WGS) entry which is preliminary data.</text>
</comment>
<evidence type="ECO:0008006" key="4">
    <source>
        <dbReference type="Google" id="ProtNLM"/>
    </source>
</evidence>
<gene>
    <name evidence="2" type="ORF">ElyMa_002353600</name>
</gene>
<keyword evidence="1" id="KW-1133">Transmembrane helix</keyword>
<proteinExistence type="predicted"/>
<keyword evidence="1" id="KW-0472">Membrane</keyword>
<evidence type="ECO:0000313" key="3">
    <source>
        <dbReference type="Proteomes" id="UP000762676"/>
    </source>
</evidence>
<dbReference type="AlphaFoldDB" id="A0AAV4G8H7"/>
<sequence length="83" mass="9092">MDVHGSGWTLAPHSTMDVNNTTSVGLFDYADLYDDLYPDAEKIVDVWYYMVGVAGSLVGWIGIICNCLSLGVLTSKQMRTTAK</sequence>